<dbReference type="Proteomes" id="UP000885936">
    <property type="component" value="Unassembled WGS sequence"/>
</dbReference>
<dbReference type="EMBL" id="DRIE01000108">
    <property type="protein sequence ID" value="HEC57533.1"/>
    <property type="molecule type" value="Genomic_DNA"/>
</dbReference>
<name>A0A7J2S273_9EURY</name>
<sequence>MGGALTVAKWEVLKAKGTMKKESLLTLLVLLILLALFVASAPAEDLEMDDKIYTIALAGKEHLSLVASDNRFDLVLTDQNEGFKLLEEGKVDLLILGDNAYLYDRDKSYAALNALKEASRSYR</sequence>
<comment type="caution">
    <text evidence="1">The sequence shown here is derived from an EMBL/GenBank/DDBJ whole genome shotgun (WGS) entry which is preliminary data.</text>
</comment>
<organism evidence="1">
    <name type="scientific">Candidatus Syntropharchaeum butanivorans</name>
    <dbReference type="NCBI Taxonomy" id="1839936"/>
    <lineage>
        <taxon>Archaea</taxon>
        <taxon>Methanobacteriati</taxon>
        <taxon>Methanobacteriota</taxon>
        <taxon>Stenosarchaea group</taxon>
        <taxon>Methanomicrobia</taxon>
        <taxon>Methanosarcinales</taxon>
        <taxon>ANME-2 cluster</taxon>
        <taxon>Candidatus Syntropharchaeum</taxon>
    </lineage>
</organism>
<feature type="non-terminal residue" evidence="1">
    <location>
        <position position="123"/>
    </location>
</feature>
<accession>A0A7J2S273</accession>
<evidence type="ECO:0000313" key="1">
    <source>
        <dbReference type="EMBL" id="HEC57533.1"/>
    </source>
</evidence>
<protein>
    <submittedName>
        <fullName evidence="1">Uncharacterized protein</fullName>
    </submittedName>
</protein>
<dbReference type="AlphaFoldDB" id="A0A7J2S273"/>
<gene>
    <name evidence="1" type="ORF">ENI32_06605</name>
</gene>
<reference evidence="1" key="1">
    <citation type="journal article" date="2020" name="mSystems">
        <title>Genome- and Community-Level Interaction Insights into Carbon Utilization and Element Cycling Functions of Hydrothermarchaeota in Hydrothermal Sediment.</title>
        <authorList>
            <person name="Zhou Z."/>
            <person name="Liu Y."/>
            <person name="Xu W."/>
            <person name="Pan J."/>
            <person name="Luo Z.H."/>
            <person name="Li M."/>
        </authorList>
    </citation>
    <scope>NUCLEOTIDE SEQUENCE [LARGE SCALE GENOMIC DNA]</scope>
    <source>
        <strain evidence="1">HyVt-386</strain>
    </source>
</reference>
<proteinExistence type="predicted"/>